<comment type="catalytic activity">
    <reaction evidence="8">
        <text>ATP + H2O + polyamine-[polyamine-binding protein]Side 1 = ADP + phosphate + polyamineSide 2 + [polyamine-binding protein]Side 1.</text>
        <dbReference type="EC" id="7.6.2.11"/>
    </reaction>
</comment>
<dbReference type="SMART" id="SM00382">
    <property type="entry name" value="AAA"/>
    <property type="match status" value="1"/>
</dbReference>
<evidence type="ECO:0000256" key="3">
    <source>
        <dbReference type="ARBA" id="ARBA00022519"/>
    </source>
</evidence>
<dbReference type="InterPro" id="IPR003439">
    <property type="entry name" value="ABC_transporter-like_ATP-bd"/>
</dbReference>
<dbReference type="PROSITE" id="PS00211">
    <property type="entry name" value="ABC_TRANSPORTER_1"/>
    <property type="match status" value="1"/>
</dbReference>
<evidence type="ECO:0000256" key="2">
    <source>
        <dbReference type="ARBA" id="ARBA00022475"/>
    </source>
</evidence>
<evidence type="ECO:0000259" key="9">
    <source>
        <dbReference type="PROSITE" id="PS50893"/>
    </source>
</evidence>
<keyword evidence="7 8" id="KW-0472">Membrane</keyword>
<evidence type="ECO:0000313" key="10">
    <source>
        <dbReference type="EMBL" id="MCT7313019.1"/>
    </source>
</evidence>
<reference evidence="10 11" key="1">
    <citation type="journal article" date="2023" name="Front. Microbiol.">
        <title>Ralstonia chuxiongensis sp. nov., Ralstonia mojiangensis sp. nov., and Ralstonia soli sp. nov., isolated from tobacco fields, are three novel species in the family Burkholderiaceae.</title>
        <authorList>
            <person name="Lu C.H."/>
            <person name="Zhang Y.Y."/>
            <person name="Jiang N."/>
            <person name="Chen W."/>
            <person name="Shao X."/>
            <person name="Zhao Z.M."/>
            <person name="Lu W.L."/>
            <person name="Hu X."/>
            <person name="Xi Y.X."/>
            <person name="Zou S.Y."/>
            <person name="Wei Q.J."/>
            <person name="Lin Z.L."/>
            <person name="Gong L."/>
            <person name="Gai X.T."/>
            <person name="Zhang L.Q."/>
            <person name="Li J.Y."/>
            <person name="Jin Y."/>
            <person name="Xia Z.Y."/>
        </authorList>
    </citation>
    <scope>NUCLEOTIDE SEQUENCE [LARGE SCALE GENOMIC DNA]</scope>
    <source>
        <strain evidence="10 11">22TCJT01-1</strain>
    </source>
</reference>
<keyword evidence="3" id="KW-0997">Cell inner membrane</keyword>
<protein>
    <recommendedName>
        <fullName evidence="8">Spermidine/putrescine import ATP-binding protein PotA</fullName>
        <ecNumber evidence="8">7.6.2.11</ecNumber>
    </recommendedName>
</protein>
<dbReference type="InterPro" id="IPR003593">
    <property type="entry name" value="AAA+_ATPase"/>
</dbReference>
<dbReference type="InterPro" id="IPR008995">
    <property type="entry name" value="Mo/tungstate-bd_C_term_dom"/>
</dbReference>
<feature type="domain" description="ABC transporter" evidence="9">
    <location>
        <begin position="42"/>
        <end position="272"/>
    </location>
</feature>
<dbReference type="SUPFAM" id="SSF52540">
    <property type="entry name" value="P-loop containing nucleoside triphosphate hydrolases"/>
    <property type="match status" value="1"/>
</dbReference>
<keyword evidence="1 8" id="KW-0813">Transport</keyword>
<name>A0ABT2LCV1_9RALS</name>
<dbReference type="Gene3D" id="2.40.50.100">
    <property type="match status" value="1"/>
</dbReference>
<dbReference type="CDD" id="cd03300">
    <property type="entry name" value="ABC_PotA_N"/>
    <property type="match status" value="1"/>
</dbReference>
<dbReference type="Pfam" id="PF08402">
    <property type="entry name" value="TOBE_2"/>
    <property type="match status" value="1"/>
</dbReference>
<dbReference type="Gene3D" id="3.40.50.300">
    <property type="entry name" value="P-loop containing nucleotide triphosphate hydrolases"/>
    <property type="match status" value="1"/>
</dbReference>
<keyword evidence="11" id="KW-1185">Reference proteome</keyword>
<dbReference type="Pfam" id="PF00005">
    <property type="entry name" value="ABC_tran"/>
    <property type="match status" value="1"/>
</dbReference>
<evidence type="ECO:0000256" key="1">
    <source>
        <dbReference type="ARBA" id="ARBA00022448"/>
    </source>
</evidence>
<comment type="similarity">
    <text evidence="8">Belongs to the ABC transporter superfamily. Spermidine/putrescine importer (TC 3.A.1.11.1) family.</text>
</comment>
<evidence type="ECO:0000313" key="11">
    <source>
        <dbReference type="Proteomes" id="UP001164420"/>
    </source>
</evidence>
<keyword evidence="2 8" id="KW-1003">Cell membrane</keyword>
<dbReference type="SUPFAM" id="SSF50331">
    <property type="entry name" value="MOP-like"/>
    <property type="match status" value="1"/>
</dbReference>
<dbReference type="InterPro" id="IPR005893">
    <property type="entry name" value="PotA-like"/>
</dbReference>
<dbReference type="PANTHER" id="PTHR42781">
    <property type="entry name" value="SPERMIDINE/PUTRESCINE IMPORT ATP-BINDING PROTEIN POTA"/>
    <property type="match status" value="1"/>
</dbReference>
<dbReference type="InterPro" id="IPR013611">
    <property type="entry name" value="Transp-assoc_OB_typ2"/>
</dbReference>
<comment type="subunit">
    <text evidence="8">The complex is composed of two ATP-binding proteins (PotA), two transmembrane proteins (PotB and PotC) and a solute-binding protein (PotD).</text>
</comment>
<dbReference type="EC" id="7.6.2.11" evidence="8"/>
<keyword evidence="6 8" id="KW-1278">Translocase</keyword>
<dbReference type="PANTHER" id="PTHR42781:SF4">
    <property type="entry name" value="SPERMIDINE_PUTRESCINE IMPORT ATP-BINDING PROTEIN POTA"/>
    <property type="match status" value="1"/>
</dbReference>
<dbReference type="InterPro" id="IPR027417">
    <property type="entry name" value="P-loop_NTPase"/>
</dbReference>
<dbReference type="InterPro" id="IPR017871">
    <property type="entry name" value="ABC_transporter-like_CS"/>
</dbReference>
<dbReference type="InterPro" id="IPR017879">
    <property type="entry name" value="PotA_ATP-bd"/>
</dbReference>
<evidence type="ECO:0000256" key="6">
    <source>
        <dbReference type="ARBA" id="ARBA00022967"/>
    </source>
</evidence>
<keyword evidence="5 8" id="KW-0067">ATP-binding</keyword>
<dbReference type="GO" id="GO:0005524">
    <property type="term" value="F:ATP binding"/>
    <property type="evidence" value="ECO:0007669"/>
    <property type="project" value="UniProtKB-KW"/>
</dbReference>
<evidence type="ECO:0000256" key="8">
    <source>
        <dbReference type="RuleBase" id="RU364083"/>
    </source>
</evidence>
<evidence type="ECO:0000256" key="7">
    <source>
        <dbReference type="ARBA" id="ARBA00023136"/>
    </source>
</evidence>
<accession>A0ABT2LCV1</accession>
<evidence type="ECO:0000256" key="5">
    <source>
        <dbReference type="ARBA" id="ARBA00022840"/>
    </source>
</evidence>
<proteinExistence type="inferred from homology"/>
<keyword evidence="4 8" id="KW-0547">Nucleotide-binding</keyword>
<dbReference type="InterPro" id="IPR050093">
    <property type="entry name" value="ABC_SmlMolc_Importer"/>
</dbReference>
<gene>
    <name evidence="8" type="primary">potA</name>
    <name evidence="10" type="ORF">N5J06_18760</name>
</gene>
<sequence>MNTKQLTAAMAISDQAGTARAGLVSDGSRASRVPVAIEGAPIRIENIAKQYGSTTAVSGIDLDIRAGEFLSLLGPSGSGKTTLLMMLAGFEMPSAGRLILGASDITRLAPNKRNIGMVFQRYALFPHMTVYQNIAYPLRMRKVPKAEIPERVERALSMVQLNGFGDRMPNQLSGGQQQRVAVARALVFEPPVLLMDEPLSALDKKMRERMQIEIKQLQQRLGVTVVYVTHDQEEALTMSDRIAVMGNGQIQQVGTAFELYERPATPFVADFIGKMNFIPSRCIAVDDECIVVRVIGDVLIRLPRDQVRGGLSPVAGDMLELAIRPERVRIEKLGRSVGSGVSGVVEARAYVGAFQSYVVRLADGTMLHVQSQSGESSDCSFEERQSVDITFEPTALHAFRGD</sequence>
<comment type="caution">
    <text evidence="10">The sequence shown here is derived from an EMBL/GenBank/DDBJ whole genome shotgun (WGS) entry which is preliminary data.</text>
</comment>
<dbReference type="Proteomes" id="UP001164420">
    <property type="component" value="Unassembled WGS sequence"/>
</dbReference>
<dbReference type="EMBL" id="JAOCQI010000003">
    <property type="protein sequence ID" value="MCT7313019.1"/>
    <property type="molecule type" value="Genomic_DNA"/>
</dbReference>
<organism evidence="10 11">
    <name type="scientific">Ralstonia mojiangensis</name>
    <dbReference type="NCBI Taxonomy" id="2953895"/>
    <lineage>
        <taxon>Bacteria</taxon>
        <taxon>Pseudomonadati</taxon>
        <taxon>Pseudomonadota</taxon>
        <taxon>Betaproteobacteria</taxon>
        <taxon>Burkholderiales</taxon>
        <taxon>Burkholderiaceae</taxon>
        <taxon>Ralstonia</taxon>
    </lineage>
</organism>
<dbReference type="NCBIfam" id="TIGR01187">
    <property type="entry name" value="potA"/>
    <property type="match status" value="1"/>
</dbReference>
<comment type="function">
    <text evidence="8">Part of the ABC transporter complex PotABCD involved in spermidine/putrescine import. Responsible for energy coupling to the transport system.</text>
</comment>
<dbReference type="RefSeq" id="WP_260784975.1">
    <property type="nucleotide sequence ID" value="NZ_JAOCQI010000003.1"/>
</dbReference>
<dbReference type="PROSITE" id="PS50893">
    <property type="entry name" value="ABC_TRANSPORTER_2"/>
    <property type="match status" value="1"/>
</dbReference>
<evidence type="ECO:0000256" key="4">
    <source>
        <dbReference type="ARBA" id="ARBA00022741"/>
    </source>
</evidence>